<evidence type="ECO:0000256" key="1">
    <source>
        <dbReference type="SAM" id="Phobius"/>
    </source>
</evidence>
<name>A0AB37Z5T8_9PSED</name>
<dbReference type="NCBIfam" id="TIGR02532">
    <property type="entry name" value="IV_pilin_GFxxxE"/>
    <property type="match status" value="1"/>
</dbReference>
<keyword evidence="1" id="KW-1133">Transmembrane helix</keyword>
<dbReference type="EMBL" id="FMTL01000001">
    <property type="protein sequence ID" value="SCW43823.1"/>
    <property type="molecule type" value="Genomic_DNA"/>
</dbReference>
<keyword evidence="3" id="KW-1185">Reference proteome</keyword>
<comment type="caution">
    <text evidence="2">The sequence shown here is derived from an EMBL/GenBank/DDBJ whole genome shotgun (WGS) entry which is preliminary data.</text>
</comment>
<dbReference type="PANTHER" id="PTHR30093">
    <property type="entry name" value="GENERAL SECRETION PATHWAY PROTEIN G"/>
    <property type="match status" value="1"/>
</dbReference>
<evidence type="ECO:0000313" key="3">
    <source>
        <dbReference type="Proteomes" id="UP000242418"/>
    </source>
</evidence>
<gene>
    <name evidence="2" type="ORF">SAMN05216370_1236</name>
</gene>
<accession>A0AB37Z5T8</accession>
<dbReference type="GO" id="GO:0043683">
    <property type="term" value="P:type IV pilus assembly"/>
    <property type="evidence" value="ECO:0007669"/>
    <property type="project" value="InterPro"/>
</dbReference>
<dbReference type="Pfam" id="PF16732">
    <property type="entry name" value="ComP_DUS"/>
    <property type="match status" value="1"/>
</dbReference>
<sequence>MQNKYKGFTLVELMMVIAIIGIIASIAIPNYSEYMTRTKRTEAIGLLSDIAARQERFLAQNNRYITNNDELALLGVQKTDTAAKKIISENGYYEAQVSSVANDGGYTLTATQKIGDTACGNMTLNALGIKGRSGTKPAEECWK</sequence>
<dbReference type="AlphaFoldDB" id="A0AB37Z5T8"/>
<organism evidence="2 3">
    <name type="scientific">Pseudomonas peli</name>
    <dbReference type="NCBI Taxonomy" id="592361"/>
    <lineage>
        <taxon>Bacteria</taxon>
        <taxon>Pseudomonadati</taxon>
        <taxon>Pseudomonadota</taxon>
        <taxon>Gammaproteobacteria</taxon>
        <taxon>Pseudomonadales</taxon>
        <taxon>Pseudomonadaceae</taxon>
        <taxon>Pseudomonas</taxon>
    </lineage>
</organism>
<dbReference type="PROSITE" id="PS00409">
    <property type="entry name" value="PROKAR_NTER_METHYL"/>
    <property type="match status" value="1"/>
</dbReference>
<dbReference type="InterPro" id="IPR045584">
    <property type="entry name" value="Pilin-like"/>
</dbReference>
<keyword evidence="1" id="KW-0472">Membrane</keyword>
<dbReference type="PANTHER" id="PTHR30093:SF47">
    <property type="entry name" value="TYPE IV PILUS NON-CORE MINOR PILIN PILE"/>
    <property type="match status" value="1"/>
</dbReference>
<feature type="transmembrane region" description="Helical" evidence="1">
    <location>
        <begin position="7"/>
        <end position="28"/>
    </location>
</feature>
<keyword evidence="1" id="KW-0812">Transmembrane</keyword>
<dbReference type="InterPro" id="IPR031982">
    <property type="entry name" value="PilE-like"/>
</dbReference>
<dbReference type="Gene3D" id="3.30.700.10">
    <property type="entry name" value="Glycoprotein, Type 4 Pilin"/>
    <property type="match status" value="1"/>
</dbReference>
<reference evidence="2 3" key="1">
    <citation type="submission" date="2016-10" db="EMBL/GenBank/DDBJ databases">
        <authorList>
            <person name="Varghese N."/>
            <person name="Submissions S."/>
        </authorList>
    </citation>
    <scope>NUCLEOTIDE SEQUENCE [LARGE SCALE GENOMIC DNA]</scope>
    <source>
        <strain evidence="2 3">DSM 17833</strain>
    </source>
</reference>
<protein>
    <submittedName>
        <fullName evidence="2">Type IV pilus assembly protein PilE</fullName>
    </submittedName>
</protein>
<evidence type="ECO:0000313" key="2">
    <source>
        <dbReference type="EMBL" id="SCW43823.1"/>
    </source>
</evidence>
<dbReference type="InterPro" id="IPR012902">
    <property type="entry name" value="N_methyl_site"/>
</dbReference>
<dbReference type="Proteomes" id="UP000242418">
    <property type="component" value="Unassembled WGS sequence"/>
</dbReference>
<dbReference type="Pfam" id="PF07963">
    <property type="entry name" value="N_methyl"/>
    <property type="match status" value="1"/>
</dbReference>
<dbReference type="RefSeq" id="WP_090249385.1">
    <property type="nucleotide sequence ID" value="NZ_FMTL01000001.1"/>
</dbReference>
<dbReference type="SUPFAM" id="SSF54523">
    <property type="entry name" value="Pili subunits"/>
    <property type="match status" value="1"/>
</dbReference>
<proteinExistence type="predicted"/>